<dbReference type="PANTHER" id="PTHR44329">
    <property type="entry name" value="SERINE/THREONINE-PROTEIN KINASE TNNI3K-RELATED"/>
    <property type="match status" value="1"/>
</dbReference>
<dbReference type="InterPro" id="IPR051681">
    <property type="entry name" value="Ser/Thr_Kinases-Pseudokinases"/>
</dbReference>
<feature type="region of interest" description="Disordered" evidence="1">
    <location>
        <begin position="1400"/>
        <end position="1445"/>
    </location>
</feature>
<reference evidence="4" key="1">
    <citation type="journal article" date="2020" name="bioRxiv">
        <title>Comparative genomics of Chlamydomonas.</title>
        <authorList>
            <person name="Craig R.J."/>
            <person name="Hasan A.R."/>
            <person name="Ness R.W."/>
            <person name="Keightley P.D."/>
        </authorList>
    </citation>
    <scope>NUCLEOTIDE SEQUENCE</scope>
    <source>
        <strain evidence="4">CCAP 11/173</strain>
    </source>
</reference>
<feature type="transmembrane region" description="Helical" evidence="2">
    <location>
        <begin position="234"/>
        <end position="256"/>
    </location>
</feature>
<feature type="compositionally biased region" description="Low complexity" evidence="1">
    <location>
        <begin position="1400"/>
        <end position="1414"/>
    </location>
</feature>
<dbReference type="Pfam" id="PF00069">
    <property type="entry name" value="Pkinase"/>
    <property type="match status" value="1"/>
</dbReference>
<dbReference type="PANTHER" id="PTHR44329:SF214">
    <property type="entry name" value="PROTEIN KINASE DOMAIN-CONTAINING PROTEIN"/>
    <property type="match status" value="1"/>
</dbReference>
<dbReference type="EMBL" id="JAEHOD010000002">
    <property type="protein sequence ID" value="KAG2454166.1"/>
    <property type="molecule type" value="Genomic_DNA"/>
</dbReference>
<dbReference type="InterPro" id="IPR011009">
    <property type="entry name" value="Kinase-like_dom_sf"/>
</dbReference>
<feature type="region of interest" description="Disordered" evidence="1">
    <location>
        <begin position="852"/>
        <end position="894"/>
    </location>
</feature>
<dbReference type="GO" id="GO:0005524">
    <property type="term" value="F:ATP binding"/>
    <property type="evidence" value="ECO:0007669"/>
    <property type="project" value="InterPro"/>
</dbReference>
<proteinExistence type="predicted"/>
<keyword evidence="5" id="KW-1185">Reference proteome</keyword>
<dbReference type="Proteomes" id="UP000613740">
    <property type="component" value="Unassembled WGS sequence"/>
</dbReference>
<feature type="compositionally biased region" description="Polar residues" evidence="1">
    <location>
        <begin position="723"/>
        <end position="740"/>
    </location>
</feature>
<evidence type="ECO:0000313" key="4">
    <source>
        <dbReference type="EMBL" id="KAG2454166.1"/>
    </source>
</evidence>
<feature type="region of interest" description="Disordered" evidence="1">
    <location>
        <begin position="314"/>
        <end position="338"/>
    </location>
</feature>
<dbReference type="Gene3D" id="3.30.200.20">
    <property type="entry name" value="Phosphorylase Kinase, domain 1"/>
    <property type="match status" value="1"/>
</dbReference>
<sequence length="1541" mass="149914">MATPTVKRTVVLGNNSHLTFSGVVIINFREDPIFMSPGLDTLGATSPGDRALLHMKNAAFVNLACLPDPYFSRATTTAPRPLPAPPGPQTYTPLLPAAGCNTTTPVTSPAAIPEDVVSFCWPAVTTYLDVFTVGVDMDWSMLGAAKPVLTGYLLWLQNATMYCGRPLPLECVDSLTPVGCYYKTNPRGNSSAATASPPRAVRPPPPGSAASYGSAANNASSGADGGSSSILGPLLGGVLGGVAALAVVAVAAVWAVRRRRRLQQGQAYALGKAAAGDGTCGAAAATAAIGGDDCEALRSSAGGIGGGGGGGGGGGNLLQHKGTSASTDGLGDGLGTRTTGTVGTLGELDRCSFSAQPTACGGGGVGDSGYGTNGGAAANDAGLSGAAALLVSVEPLPPARRHARADSFARPNSGTAGALPAARSASVLAAGALGSASPAGSPVPGSPHAAALGGMTRMPSGLARSLLSGAASAAGSFLGSVGGMMGGGSMKRSSLAGKSFVSSLPPEEEAVAAAALVPVTAQTPLQNVLTNVRCAEGGSLPPSFLVSTVTEARTPTASGMVPASSDAAAAGAVGLPAAAPNRITLLPVVRGKGSFGRVVEGIYNGQRVAVKILSEGLYMSHLRMPAPPPAAFAAAEAGRASPNAAAAAAAASDAAAALGSAGLVDSTLGRTGGAGTTMQKDGDGEAGGVPSSWQLYESTVGGVGVGVGGDSSGQGGMQHVQRRTGNLPSAASPLPSQESPTGAARNSAAPAESGLPAAPPANWQVYESVGTLGGTAGGSTDGAGGLGLRIGGFWRQRLQAAVSPEVGSAGVGAGAGPPAPSGSCQGGGSDGSGQAGSATAAAAAAAQGAGAAEAPAPGGAGAGGGGGPADAASSPPIPAWQQYQSVGTSSGDTAAGGGADGFARAVKALASSGDNAAAPGDISPGAGAPGGAAAAGAAAVGEAGAGAPELPQECAAPAAPAPAPPQAAQPHYANSLERTFMQEVEVLARCRHPNIVQLLAACLTPPRICLVMELMDTSLDKLIHGVPGRLMPLPTVLHVGCQVARALEYLHPTIIHRDLKPGNVLIGDPDSPTPVAKLADFGLSRLRDGTLRTRNPDVGTAGYMAPELFAATAGDATVLRQTRLGGGGRHAIKDAAEREVAAAAAEAGGSEEDQDGRGGRGRGGGGSGGGRDKEGSAHGGSHGTAVTDRVDVWALGVLLWEMLSGQRPWAGTNMVQVAVAVALRRERLPLTAVAADRCPPRLRSLIEQCWEWDPARRPAAAEVAKELGLLRQELLVASGQQQQRSPSMVFSGTNALVALPPRPGSGGPGGAGGRTGASAAAAAAAAAAAVLAACGVAAAGGAPGALVDAGTAVAAGGGGGGNGARHSLDVAALAPPEWGGDDGDAPAAVAAAAARARSGPWKAAQPAATTAAQQLSQVPQGKQLPPERTKSRLSFSTAEARPGPPGMPAVNGGAAPAAIVSPVEATAAVPAAGGSPSEAVVVAAAGVPASEGRVSAGQEVVLVVPAGPRPGSGTLGVRAEEAEAEAAAAKYPAERWVPRRR</sequence>
<feature type="compositionally biased region" description="Gly residues" evidence="1">
    <location>
        <begin position="704"/>
        <end position="716"/>
    </location>
</feature>
<dbReference type="OrthoDB" id="535945at2759"/>
<comment type="caution">
    <text evidence="4">The sequence shown here is derived from an EMBL/GenBank/DDBJ whole genome shotgun (WGS) entry which is preliminary data.</text>
</comment>
<dbReference type="Pfam" id="PF07714">
    <property type="entry name" value="PK_Tyr_Ser-Thr"/>
    <property type="match status" value="1"/>
</dbReference>
<protein>
    <recommendedName>
        <fullName evidence="3">Protein kinase domain-containing protein</fullName>
    </recommendedName>
</protein>
<evidence type="ECO:0000256" key="1">
    <source>
        <dbReference type="SAM" id="MobiDB-lite"/>
    </source>
</evidence>
<feature type="region of interest" description="Disordered" evidence="1">
    <location>
        <begin position="1139"/>
        <end position="1184"/>
    </location>
</feature>
<keyword evidence="2" id="KW-0472">Membrane</keyword>
<feature type="domain" description="Protein kinase" evidence="3">
    <location>
        <begin position="880"/>
        <end position="1275"/>
    </location>
</feature>
<dbReference type="GO" id="GO:0004674">
    <property type="term" value="F:protein serine/threonine kinase activity"/>
    <property type="evidence" value="ECO:0007669"/>
    <property type="project" value="TreeGrafter"/>
</dbReference>
<dbReference type="InterPro" id="IPR001245">
    <property type="entry name" value="Ser-Thr/Tyr_kinase_cat_dom"/>
</dbReference>
<dbReference type="PROSITE" id="PS50011">
    <property type="entry name" value="PROTEIN_KINASE_DOM"/>
    <property type="match status" value="1"/>
</dbReference>
<feature type="region of interest" description="Disordered" evidence="1">
    <location>
        <begin position="672"/>
        <end position="692"/>
    </location>
</feature>
<dbReference type="PROSITE" id="PS00108">
    <property type="entry name" value="PROTEIN_KINASE_ST"/>
    <property type="match status" value="1"/>
</dbReference>
<gene>
    <name evidence="4" type="ORF">HYH02_001201</name>
</gene>
<feature type="compositionally biased region" description="Gly residues" evidence="1">
    <location>
        <begin position="824"/>
        <end position="834"/>
    </location>
</feature>
<feature type="transmembrane region" description="Helical" evidence="2">
    <location>
        <begin position="465"/>
        <end position="485"/>
    </location>
</feature>
<dbReference type="InterPro" id="IPR008271">
    <property type="entry name" value="Ser/Thr_kinase_AS"/>
</dbReference>
<feature type="region of interest" description="Disordered" evidence="1">
    <location>
        <begin position="807"/>
        <end position="836"/>
    </location>
</feature>
<evidence type="ECO:0000313" key="5">
    <source>
        <dbReference type="Proteomes" id="UP000613740"/>
    </source>
</evidence>
<dbReference type="SUPFAM" id="SSF56112">
    <property type="entry name" value="Protein kinase-like (PK-like)"/>
    <property type="match status" value="1"/>
</dbReference>
<name>A0A835WV20_9CHLO</name>
<keyword evidence="2" id="KW-1133">Transmembrane helix</keyword>
<dbReference type="SMART" id="SM00220">
    <property type="entry name" value="S_TKc"/>
    <property type="match status" value="1"/>
</dbReference>
<evidence type="ECO:0000256" key="2">
    <source>
        <dbReference type="SAM" id="Phobius"/>
    </source>
</evidence>
<organism evidence="4 5">
    <name type="scientific">Chlamydomonas schloesseri</name>
    <dbReference type="NCBI Taxonomy" id="2026947"/>
    <lineage>
        <taxon>Eukaryota</taxon>
        <taxon>Viridiplantae</taxon>
        <taxon>Chlorophyta</taxon>
        <taxon>core chlorophytes</taxon>
        <taxon>Chlorophyceae</taxon>
        <taxon>CS clade</taxon>
        <taxon>Chlamydomonadales</taxon>
        <taxon>Chlamydomonadaceae</taxon>
        <taxon>Chlamydomonas</taxon>
    </lineage>
</organism>
<feature type="region of interest" description="Disordered" evidence="1">
    <location>
        <begin position="704"/>
        <end position="760"/>
    </location>
</feature>
<feature type="region of interest" description="Disordered" evidence="1">
    <location>
        <begin position="188"/>
        <end position="215"/>
    </location>
</feature>
<evidence type="ECO:0000259" key="3">
    <source>
        <dbReference type="PROSITE" id="PS50011"/>
    </source>
</evidence>
<feature type="compositionally biased region" description="Low complexity" evidence="1">
    <location>
        <begin position="190"/>
        <end position="199"/>
    </location>
</feature>
<accession>A0A835WV20</accession>
<keyword evidence="2" id="KW-0812">Transmembrane</keyword>
<feature type="compositionally biased region" description="Gly residues" evidence="1">
    <location>
        <begin position="858"/>
        <end position="868"/>
    </location>
</feature>
<dbReference type="Gene3D" id="1.10.510.10">
    <property type="entry name" value="Transferase(Phosphotransferase) domain 1"/>
    <property type="match status" value="1"/>
</dbReference>
<dbReference type="InterPro" id="IPR000719">
    <property type="entry name" value="Prot_kinase_dom"/>
</dbReference>